<gene>
    <name evidence="1" type="ORF">TSUD_128660</name>
</gene>
<protein>
    <submittedName>
        <fullName evidence="1">Uncharacterized protein</fullName>
    </submittedName>
</protein>
<name>A0A2Z6LW57_TRISU</name>
<evidence type="ECO:0000313" key="1">
    <source>
        <dbReference type="EMBL" id="GAU23761.1"/>
    </source>
</evidence>
<evidence type="ECO:0000313" key="2">
    <source>
        <dbReference type="Proteomes" id="UP000242715"/>
    </source>
</evidence>
<accession>A0A2Z6LW57</accession>
<dbReference type="Proteomes" id="UP000242715">
    <property type="component" value="Unassembled WGS sequence"/>
</dbReference>
<sequence length="86" mass="10168">MAESHHKTPPKEGYTTISIANPRTMCHQRNESRVVQRAKCRWLHHHHCEATSRKERDLDMKGVRAVADLLYRGHQRRKHLVSSIKY</sequence>
<dbReference type="EMBL" id="DF973275">
    <property type="protein sequence ID" value="GAU23761.1"/>
    <property type="molecule type" value="Genomic_DNA"/>
</dbReference>
<reference evidence="2" key="1">
    <citation type="journal article" date="2017" name="Front. Plant Sci.">
        <title>Climate Clever Clovers: New Paradigm to Reduce the Environmental Footprint of Ruminants by Breeding Low Methanogenic Forages Utilizing Haplotype Variation.</title>
        <authorList>
            <person name="Kaur P."/>
            <person name="Appels R."/>
            <person name="Bayer P.E."/>
            <person name="Keeble-Gagnere G."/>
            <person name="Wang J."/>
            <person name="Hirakawa H."/>
            <person name="Shirasawa K."/>
            <person name="Vercoe P."/>
            <person name="Stefanova K."/>
            <person name="Durmic Z."/>
            <person name="Nichols P."/>
            <person name="Revell C."/>
            <person name="Isobe S.N."/>
            <person name="Edwards D."/>
            <person name="Erskine W."/>
        </authorList>
    </citation>
    <scope>NUCLEOTIDE SEQUENCE [LARGE SCALE GENOMIC DNA]</scope>
    <source>
        <strain evidence="2">cv. Daliak</strain>
    </source>
</reference>
<keyword evidence="2" id="KW-1185">Reference proteome</keyword>
<organism evidence="1 2">
    <name type="scientific">Trifolium subterraneum</name>
    <name type="common">Subterranean clover</name>
    <dbReference type="NCBI Taxonomy" id="3900"/>
    <lineage>
        <taxon>Eukaryota</taxon>
        <taxon>Viridiplantae</taxon>
        <taxon>Streptophyta</taxon>
        <taxon>Embryophyta</taxon>
        <taxon>Tracheophyta</taxon>
        <taxon>Spermatophyta</taxon>
        <taxon>Magnoliopsida</taxon>
        <taxon>eudicotyledons</taxon>
        <taxon>Gunneridae</taxon>
        <taxon>Pentapetalae</taxon>
        <taxon>rosids</taxon>
        <taxon>fabids</taxon>
        <taxon>Fabales</taxon>
        <taxon>Fabaceae</taxon>
        <taxon>Papilionoideae</taxon>
        <taxon>50 kb inversion clade</taxon>
        <taxon>NPAAA clade</taxon>
        <taxon>Hologalegina</taxon>
        <taxon>IRL clade</taxon>
        <taxon>Trifolieae</taxon>
        <taxon>Trifolium</taxon>
    </lineage>
</organism>
<dbReference type="AlphaFoldDB" id="A0A2Z6LW57"/>
<proteinExistence type="predicted"/>